<dbReference type="PANTHER" id="PTHR33209">
    <property type="entry name" value="PROTEASE 4"/>
    <property type="match status" value="1"/>
</dbReference>
<gene>
    <name evidence="6" type="primary">sppA_2</name>
    <name evidence="6" type="ORF">AVENLUH13518_02936</name>
</gene>
<dbReference type="Pfam" id="PF01343">
    <property type="entry name" value="Peptidase_S49"/>
    <property type="match status" value="1"/>
</dbReference>
<reference evidence="6 7" key="1">
    <citation type="journal article" date="2016" name="Sci. Rep.">
        <title>Genomic and phenotypic characterization of the species Acinetobacter venetianus.</title>
        <authorList>
            <person name="Fondi M."/>
            <person name="Maida I."/>
            <person name="Perrin E."/>
            <person name="Orlandini V."/>
            <person name="La Torre L."/>
            <person name="Bosi E."/>
            <person name="Negroni A."/>
            <person name="Zanaroli G."/>
            <person name="Fava F."/>
            <person name="Decorosi F."/>
            <person name="Giovannetti L."/>
            <person name="Viti C."/>
            <person name="Vaneechoutte M."/>
            <person name="Dijkshoorn L."/>
            <person name="Fani R."/>
        </authorList>
    </citation>
    <scope>NUCLEOTIDE SEQUENCE [LARGE SCALE GENOMIC DNA]</scope>
    <source>
        <strain evidence="6 7">LUH13518</strain>
    </source>
</reference>
<evidence type="ECO:0000256" key="1">
    <source>
        <dbReference type="ARBA" id="ARBA00008683"/>
    </source>
</evidence>
<accession>A0A150HQ86</accession>
<comment type="similarity">
    <text evidence="1">Belongs to the peptidase S49 family.</text>
</comment>
<dbReference type="InterPro" id="IPR029045">
    <property type="entry name" value="ClpP/crotonase-like_dom_sf"/>
</dbReference>
<dbReference type="GO" id="GO:0008236">
    <property type="term" value="F:serine-type peptidase activity"/>
    <property type="evidence" value="ECO:0007669"/>
    <property type="project" value="UniProtKB-KW"/>
</dbReference>
<keyword evidence="2 6" id="KW-0645">Protease</keyword>
<dbReference type="Gene3D" id="3.90.226.10">
    <property type="entry name" value="2-enoyl-CoA Hydratase, Chain A, domain 1"/>
    <property type="match status" value="1"/>
</dbReference>
<comment type="caution">
    <text evidence="6">The sequence shown here is derived from an EMBL/GenBank/DDBJ whole genome shotgun (WGS) entry which is preliminary data.</text>
</comment>
<dbReference type="PANTHER" id="PTHR33209:SF1">
    <property type="entry name" value="PEPTIDASE S49 DOMAIN-CONTAINING PROTEIN"/>
    <property type="match status" value="1"/>
</dbReference>
<sequence length="290" mass="31171">MNRFGFLAQRLFNVPLAIHPAKAEVVIAALSERLGISQIQRTVMMEDDDYEFSSPARNSKPVGYEVIGGIAIIQIEGTLVQKLGCLKPYSGMTGYDGIRQNLYAAINDNTVKAIALDICSPGGEVSGCFDLVDAIYNLRGRKPIWGILNEYAYSAGYAIASACDYVTVPRTGGVGSIGVITMHVDMSKAIDSAGLKVTFINYGKHKTDGAPELPLAPEALERYQKEIDAMGGLFVETVARNRNLDASKVKSTEAITYMGQNGVDMGLADAVMPPDAAFNALFDKVKSGEL</sequence>
<dbReference type="RefSeq" id="WP_061525490.1">
    <property type="nucleotide sequence ID" value="NZ_JRHX01000087.1"/>
</dbReference>
<dbReference type="GO" id="GO:0006508">
    <property type="term" value="P:proteolysis"/>
    <property type="evidence" value="ECO:0007669"/>
    <property type="project" value="UniProtKB-KW"/>
</dbReference>
<keyword evidence="4" id="KW-0720">Serine protease</keyword>
<dbReference type="EMBL" id="JRHX01000087">
    <property type="protein sequence ID" value="KXZ68776.1"/>
    <property type="molecule type" value="Genomic_DNA"/>
</dbReference>
<evidence type="ECO:0000259" key="5">
    <source>
        <dbReference type="Pfam" id="PF01343"/>
    </source>
</evidence>
<dbReference type="SUPFAM" id="SSF52096">
    <property type="entry name" value="ClpP/crotonase"/>
    <property type="match status" value="1"/>
</dbReference>
<evidence type="ECO:0000256" key="2">
    <source>
        <dbReference type="ARBA" id="ARBA00022670"/>
    </source>
</evidence>
<evidence type="ECO:0000313" key="6">
    <source>
        <dbReference type="EMBL" id="KXZ68776.1"/>
    </source>
</evidence>
<protein>
    <submittedName>
        <fullName evidence="6">Protease 4</fullName>
        <ecNumber evidence="6">3.4.21.-</ecNumber>
    </submittedName>
</protein>
<dbReference type="InterPro" id="IPR002142">
    <property type="entry name" value="Peptidase_S49"/>
</dbReference>
<evidence type="ECO:0000313" key="7">
    <source>
        <dbReference type="Proteomes" id="UP000075544"/>
    </source>
</evidence>
<keyword evidence="3 6" id="KW-0378">Hydrolase</keyword>
<feature type="domain" description="Peptidase S49" evidence="5">
    <location>
        <begin position="141"/>
        <end position="281"/>
    </location>
</feature>
<evidence type="ECO:0000256" key="3">
    <source>
        <dbReference type="ARBA" id="ARBA00022801"/>
    </source>
</evidence>
<dbReference type="AlphaFoldDB" id="A0A150HQ86"/>
<dbReference type="PATRIC" id="fig|52133.19.peg.2982"/>
<dbReference type="Proteomes" id="UP000075544">
    <property type="component" value="Unassembled WGS sequence"/>
</dbReference>
<dbReference type="InterPro" id="IPR033855">
    <property type="entry name" value="Protein_C"/>
</dbReference>
<evidence type="ECO:0000256" key="4">
    <source>
        <dbReference type="ARBA" id="ARBA00022825"/>
    </source>
</evidence>
<proteinExistence type="inferred from homology"/>
<dbReference type="CDD" id="cd07022">
    <property type="entry name" value="S49_Sppa_36K_type"/>
    <property type="match status" value="1"/>
</dbReference>
<dbReference type="EC" id="3.4.21.-" evidence="6"/>
<name>A0A150HQ86_9GAMM</name>
<organism evidence="6 7">
    <name type="scientific">Acinetobacter venetianus</name>
    <dbReference type="NCBI Taxonomy" id="52133"/>
    <lineage>
        <taxon>Bacteria</taxon>
        <taxon>Pseudomonadati</taxon>
        <taxon>Pseudomonadota</taxon>
        <taxon>Gammaproteobacteria</taxon>
        <taxon>Moraxellales</taxon>
        <taxon>Moraxellaceae</taxon>
        <taxon>Acinetobacter</taxon>
    </lineage>
</organism>